<feature type="region of interest" description="Disordered" evidence="1">
    <location>
        <begin position="303"/>
        <end position="367"/>
    </location>
</feature>
<name>A0A9P5NZI1_GYMJU</name>
<sequence length="367" mass="40642">MDMDPDYPPPPAYSEQEFDQKVAQATELSVIPSTSVDQDGWERYDPAAFELTTASANAVNLPSSPPPSKGKFFNHHGIPANNNNSTSALPTIIPLRIEKKSQLDRDPYYNATVDRSGGRSPLPSVRQHSRSQDRPHEFPSSVSFPQQASIPLYSPASISQSHSSFAPTTSPELRWEDHSQRPLNDPYWTLSQRPSTQYPLPTTPDKRLIGVYPSYPSNVPHPQSVPLVPFDPTIAYERSASGPSQPLNAPASPAPTVHYDPYSLYNSVVSARMHPLRSSQGISHHPSSNEQFHNKAFDAPLRPVYPPHSFNNDSSSRVSQPTVINTARQSISWQTPSRPALHYPSPNPPHNFAAPTDINRYSHYSNG</sequence>
<feature type="compositionally biased region" description="Polar residues" evidence="1">
    <location>
        <begin position="309"/>
        <end position="337"/>
    </location>
</feature>
<proteinExistence type="predicted"/>
<feature type="region of interest" description="Disordered" evidence="1">
    <location>
        <begin position="59"/>
        <end position="143"/>
    </location>
</feature>
<feature type="compositionally biased region" description="Basic and acidic residues" evidence="1">
    <location>
        <begin position="96"/>
        <end position="107"/>
    </location>
</feature>
<dbReference type="AlphaFoldDB" id="A0A9P5NZI1"/>
<evidence type="ECO:0000313" key="2">
    <source>
        <dbReference type="EMBL" id="KAF8913925.1"/>
    </source>
</evidence>
<dbReference type="OrthoDB" id="2797886at2759"/>
<feature type="region of interest" description="Disordered" evidence="1">
    <location>
        <begin position="157"/>
        <end position="198"/>
    </location>
</feature>
<accession>A0A9P5NZI1</accession>
<feature type="compositionally biased region" description="Polar residues" evidence="1">
    <location>
        <begin position="80"/>
        <end position="89"/>
    </location>
</feature>
<dbReference type="EMBL" id="JADNYJ010000001">
    <property type="protein sequence ID" value="KAF8913925.1"/>
    <property type="molecule type" value="Genomic_DNA"/>
</dbReference>
<organism evidence="2 3">
    <name type="scientific">Gymnopilus junonius</name>
    <name type="common">Spectacular rustgill mushroom</name>
    <name type="synonym">Gymnopilus spectabilis subsp. junonius</name>
    <dbReference type="NCBI Taxonomy" id="109634"/>
    <lineage>
        <taxon>Eukaryota</taxon>
        <taxon>Fungi</taxon>
        <taxon>Dikarya</taxon>
        <taxon>Basidiomycota</taxon>
        <taxon>Agaricomycotina</taxon>
        <taxon>Agaricomycetes</taxon>
        <taxon>Agaricomycetidae</taxon>
        <taxon>Agaricales</taxon>
        <taxon>Agaricineae</taxon>
        <taxon>Hymenogastraceae</taxon>
        <taxon>Gymnopilus</taxon>
    </lineage>
</organism>
<comment type="caution">
    <text evidence="2">The sequence shown here is derived from an EMBL/GenBank/DDBJ whole genome shotgun (WGS) entry which is preliminary data.</text>
</comment>
<evidence type="ECO:0000313" key="3">
    <source>
        <dbReference type="Proteomes" id="UP000724874"/>
    </source>
</evidence>
<reference evidence="2" key="1">
    <citation type="submission" date="2020-11" db="EMBL/GenBank/DDBJ databases">
        <authorList>
            <consortium name="DOE Joint Genome Institute"/>
            <person name="Ahrendt S."/>
            <person name="Riley R."/>
            <person name="Andreopoulos W."/>
            <person name="LaButti K."/>
            <person name="Pangilinan J."/>
            <person name="Ruiz-duenas F.J."/>
            <person name="Barrasa J.M."/>
            <person name="Sanchez-Garcia M."/>
            <person name="Camarero S."/>
            <person name="Miyauchi S."/>
            <person name="Serrano A."/>
            <person name="Linde D."/>
            <person name="Babiker R."/>
            <person name="Drula E."/>
            <person name="Ayuso-Fernandez I."/>
            <person name="Pacheco R."/>
            <person name="Padilla G."/>
            <person name="Ferreira P."/>
            <person name="Barriuso J."/>
            <person name="Kellner H."/>
            <person name="Castanera R."/>
            <person name="Alfaro M."/>
            <person name="Ramirez L."/>
            <person name="Pisabarro A.G."/>
            <person name="Kuo A."/>
            <person name="Tritt A."/>
            <person name="Lipzen A."/>
            <person name="He G."/>
            <person name="Yan M."/>
            <person name="Ng V."/>
            <person name="Cullen D."/>
            <person name="Martin F."/>
            <person name="Rosso M.-N."/>
            <person name="Henrissat B."/>
            <person name="Hibbett D."/>
            <person name="Martinez A.T."/>
            <person name="Grigoriev I.V."/>
        </authorList>
    </citation>
    <scope>NUCLEOTIDE SEQUENCE</scope>
    <source>
        <strain evidence="2">AH 44721</strain>
    </source>
</reference>
<feature type="compositionally biased region" description="Polar residues" evidence="1">
    <location>
        <begin position="157"/>
        <end position="171"/>
    </location>
</feature>
<gene>
    <name evidence="2" type="ORF">CPB84DRAFT_1757929</name>
</gene>
<feature type="region of interest" description="Disordered" evidence="1">
    <location>
        <begin position="1"/>
        <end position="20"/>
    </location>
</feature>
<feature type="compositionally biased region" description="Pro residues" evidence="1">
    <location>
        <begin position="1"/>
        <end position="12"/>
    </location>
</feature>
<protein>
    <submittedName>
        <fullName evidence="2">Uncharacterized protein</fullName>
    </submittedName>
</protein>
<evidence type="ECO:0000256" key="1">
    <source>
        <dbReference type="SAM" id="MobiDB-lite"/>
    </source>
</evidence>
<feature type="compositionally biased region" description="Polar residues" evidence="1">
    <location>
        <begin position="189"/>
        <end position="198"/>
    </location>
</feature>
<keyword evidence="3" id="KW-1185">Reference proteome</keyword>
<dbReference type="Proteomes" id="UP000724874">
    <property type="component" value="Unassembled WGS sequence"/>
</dbReference>